<evidence type="ECO:0000313" key="12">
    <source>
        <dbReference type="EMBL" id="MFD1206255.1"/>
    </source>
</evidence>
<dbReference type="InterPro" id="IPR001789">
    <property type="entry name" value="Sig_transdc_resp-reg_receiver"/>
</dbReference>
<dbReference type="Gene3D" id="1.10.10.10">
    <property type="entry name" value="Winged helix-like DNA-binding domain superfamily/Winged helix DNA-binding domain"/>
    <property type="match status" value="1"/>
</dbReference>
<keyword evidence="2 9" id="KW-0963">Cytoplasm</keyword>
<gene>
    <name evidence="12" type="ORF">ACFQ38_14245</name>
</gene>
<dbReference type="Gene3D" id="3.40.50.2300">
    <property type="match status" value="1"/>
</dbReference>
<dbReference type="Proteomes" id="UP001597231">
    <property type="component" value="Unassembled WGS sequence"/>
</dbReference>
<dbReference type="PIRSF" id="PIRSF006171">
    <property type="entry name" value="RR_citrat_malat"/>
    <property type="match status" value="1"/>
</dbReference>
<evidence type="ECO:0000256" key="3">
    <source>
        <dbReference type="ARBA" id="ARBA00022553"/>
    </source>
</evidence>
<dbReference type="InterPro" id="IPR036388">
    <property type="entry name" value="WH-like_DNA-bd_sf"/>
</dbReference>
<evidence type="ECO:0000256" key="1">
    <source>
        <dbReference type="ARBA" id="ARBA00004496"/>
    </source>
</evidence>
<evidence type="ECO:0000256" key="9">
    <source>
        <dbReference type="PIRNR" id="PIRNR006171"/>
    </source>
</evidence>
<dbReference type="PANTHER" id="PTHR45526:SF1">
    <property type="entry name" value="TRANSCRIPTIONAL REGULATORY PROTEIN DCUR-RELATED"/>
    <property type="match status" value="1"/>
</dbReference>
<keyword evidence="13" id="KW-1185">Reference proteome</keyword>
<evidence type="ECO:0000256" key="2">
    <source>
        <dbReference type="ARBA" id="ARBA00022490"/>
    </source>
</evidence>
<keyword evidence="3 10" id="KW-0597">Phosphoprotein</keyword>
<sequence length="243" mass="27817">MNQIIEVLIIEDDFWIAGIHKDIVENIQPFRVTHIAKSAEEAVWFLEGCEQLPQLVLLDLYIPDTEGLTLFNSLKARYPSIDIIVVSAANDRKTIVETKRAGAFDFIIKPVDQQRFNQSLHAYVEFRKRIDGPGPFKQQEVDRLFRMMSGENKIERETGELPKGIDPLTLQEIIGYLENQATGPMTATAISDALGMSRSTVRRYMEYLVATEQVEAVQHYGNVGRPLRQYIYREQNEQNAGNR</sequence>
<keyword evidence="8 9" id="KW-0804">Transcription</keyword>
<evidence type="ECO:0000256" key="5">
    <source>
        <dbReference type="ARBA" id="ARBA00023015"/>
    </source>
</evidence>
<dbReference type="RefSeq" id="WP_381481726.1">
    <property type="nucleotide sequence ID" value="NZ_JBHTLT010000118.1"/>
</dbReference>
<reference evidence="13" key="1">
    <citation type="journal article" date="2019" name="Int. J. Syst. Evol. Microbiol.">
        <title>The Global Catalogue of Microorganisms (GCM) 10K type strain sequencing project: providing services to taxonomists for standard genome sequencing and annotation.</title>
        <authorList>
            <consortium name="The Broad Institute Genomics Platform"/>
            <consortium name="The Broad Institute Genome Sequencing Center for Infectious Disease"/>
            <person name="Wu L."/>
            <person name="Ma J."/>
        </authorList>
    </citation>
    <scope>NUCLEOTIDE SEQUENCE [LARGE SCALE GENOMIC DNA]</scope>
    <source>
        <strain evidence="13">CCUG 53915</strain>
    </source>
</reference>
<dbReference type="Pfam" id="PF20714">
    <property type="entry name" value="HTH_64"/>
    <property type="match status" value="1"/>
</dbReference>
<proteinExistence type="predicted"/>
<feature type="modified residue" description="4-aspartylphosphate" evidence="10">
    <location>
        <position position="59"/>
    </location>
</feature>
<evidence type="ECO:0000256" key="10">
    <source>
        <dbReference type="PROSITE-ProRule" id="PRU00169"/>
    </source>
</evidence>
<dbReference type="SUPFAM" id="SSF46785">
    <property type="entry name" value="Winged helix' DNA-binding domain"/>
    <property type="match status" value="1"/>
</dbReference>
<name>A0ABW3TZQ7_9BACL</name>
<dbReference type="InterPro" id="IPR011006">
    <property type="entry name" value="CheY-like_superfamily"/>
</dbReference>
<evidence type="ECO:0000256" key="4">
    <source>
        <dbReference type="ARBA" id="ARBA00023012"/>
    </source>
</evidence>
<dbReference type="SMART" id="SM00448">
    <property type="entry name" value="REC"/>
    <property type="match status" value="1"/>
</dbReference>
<evidence type="ECO:0000256" key="6">
    <source>
        <dbReference type="ARBA" id="ARBA00023125"/>
    </source>
</evidence>
<dbReference type="PANTHER" id="PTHR45526">
    <property type="entry name" value="TRANSCRIPTIONAL REGULATORY PROTEIN DPIA"/>
    <property type="match status" value="1"/>
</dbReference>
<keyword evidence="5 9" id="KW-0805">Transcription regulation</keyword>
<accession>A0ABW3TZQ7</accession>
<dbReference type="InterPro" id="IPR036390">
    <property type="entry name" value="WH_DNA-bd_sf"/>
</dbReference>
<organism evidence="12 13">
    <name type="scientific">Sporosarcina contaminans</name>
    <dbReference type="NCBI Taxonomy" id="633403"/>
    <lineage>
        <taxon>Bacteria</taxon>
        <taxon>Bacillati</taxon>
        <taxon>Bacillota</taxon>
        <taxon>Bacilli</taxon>
        <taxon>Bacillales</taxon>
        <taxon>Caryophanaceae</taxon>
        <taxon>Sporosarcina</taxon>
    </lineage>
</organism>
<dbReference type="InterPro" id="IPR051271">
    <property type="entry name" value="2C-system_Tx_regulators"/>
</dbReference>
<keyword evidence="7 9" id="KW-0010">Activator</keyword>
<protein>
    <recommendedName>
        <fullName evidence="9">Transcriptional regulatory protein</fullName>
    </recommendedName>
</protein>
<dbReference type="EMBL" id="JBHTLT010000118">
    <property type="protein sequence ID" value="MFD1206255.1"/>
    <property type="molecule type" value="Genomic_DNA"/>
</dbReference>
<feature type="domain" description="Response regulatory" evidence="11">
    <location>
        <begin position="6"/>
        <end position="124"/>
    </location>
</feature>
<dbReference type="Pfam" id="PF00072">
    <property type="entry name" value="Response_reg"/>
    <property type="match status" value="1"/>
</dbReference>
<comment type="caution">
    <text evidence="12">The sequence shown here is derived from an EMBL/GenBank/DDBJ whole genome shotgun (WGS) entry which is preliminary data.</text>
</comment>
<evidence type="ECO:0000259" key="11">
    <source>
        <dbReference type="PROSITE" id="PS50110"/>
    </source>
</evidence>
<dbReference type="PROSITE" id="PS50110">
    <property type="entry name" value="RESPONSE_REGULATORY"/>
    <property type="match status" value="1"/>
</dbReference>
<dbReference type="InterPro" id="IPR024187">
    <property type="entry name" value="Sig_transdc_resp-reg_cit/mal"/>
</dbReference>
<evidence type="ECO:0000256" key="7">
    <source>
        <dbReference type="ARBA" id="ARBA00023159"/>
    </source>
</evidence>
<keyword evidence="4 9" id="KW-0902">Two-component regulatory system</keyword>
<dbReference type="InterPro" id="IPR048714">
    <property type="entry name" value="DpiA-like_HTH"/>
</dbReference>
<comment type="subcellular location">
    <subcellularLocation>
        <location evidence="1 9">Cytoplasm</location>
    </subcellularLocation>
</comment>
<keyword evidence="6 9" id="KW-0238">DNA-binding</keyword>
<evidence type="ECO:0000313" key="13">
    <source>
        <dbReference type="Proteomes" id="UP001597231"/>
    </source>
</evidence>
<dbReference type="SUPFAM" id="SSF52172">
    <property type="entry name" value="CheY-like"/>
    <property type="match status" value="1"/>
</dbReference>
<evidence type="ECO:0000256" key="8">
    <source>
        <dbReference type="ARBA" id="ARBA00023163"/>
    </source>
</evidence>